<dbReference type="InterPro" id="IPR014721">
    <property type="entry name" value="Ribsml_uS5_D2-typ_fold_subgr"/>
</dbReference>
<evidence type="ECO:0000256" key="5">
    <source>
        <dbReference type="RuleBase" id="RU003816"/>
    </source>
</evidence>
<accession>A0A2H0DYL2</accession>
<dbReference type="EMBL" id="PCTT01000014">
    <property type="protein sequence ID" value="PIP87266.1"/>
    <property type="molecule type" value="Genomic_DNA"/>
</dbReference>
<dbReference type="GO" id="GO:0015935">
    <property type="term" value="C:small ribosomal subunit"/>
    <property type="evidence" value="ECO:0007669"/>
    <property type="project" value="UniProtKB-ARBA"/>
</dbReference>
<evidence type="ECO:0000256" key="4">
    <source>
        <dbReference type="RuleBase" id="RU003815"/>
    </source>
</evidence>
<dbReference type="GO" id="GO:0003723">
    <property type="term" value="F:RNA binding"/>
    <property type="evidence" value="ECO:0007669"/>
    <property type="project" value="TreeGrafter"/>
</dbReference>
<feature type="region of interest" description="Disordered" evidence="6">
    <location>
        <begin position="109"/>
        <end position="138"/>
    </location>
</feature>
<dbReference type="Proteomes" id="UP000231143">
    <property type="component" value="Unassembled WGS sequence"/>
</dbReference>
<comment type="similarity">
    <text evidence="1 4">Belongs to the universal ribosomal protein uS9 family.</text>
</comment>
<feature type="compositionally biased region" description="Basic residues" evidence="6">
    <location>
        <begin position="119"/>
        <end position="138"/>
    </location>
</feature>
<dbReference type="InterPro" id="IPR020574">
    <property type="entry name" value="Ribosomal_uS9_CS"/>
</dbReference>
<keyword evidence="3 4" id="KW-0687">Ribonucleoprotein</keyword>
<dbReference type="GO" id="GO:0005737">
    <property type="term" value="C:cytoplasm"/>
    <property type="evidence" value="ECO:0007669"/>
    <property type="project" value="UniProtKB-ARBA"/>
</dbReference>
<dbReference type="AlphaFoldDB" id="A0A2H0DYL2"/>
<evidence type="ECO:0000256" key="2">
    <source>
        <dbReference type="ARBA" id="ARBA00022980"/>
    </source>
</evidence>
<dbReference type="SUPFAM" id="SSF54211">
    <property type="entry name" value="Ribosomal protein S5 domain 2-like"/>
    <property type="match status" value="1"/>
</dbReference>
<dbReference type="Gene3D" id="3.30.230.10">
    <property type="match status" value="1"/>
</dbReference>
<evidence type="ECO:0000256" key="1">
    <source>
        <dbReference type="ARBA" id="ARBA00005251"/>
    </source>
</evidence>
<dbReference type="GO" id="GO:0006412">
    <property type="term" value="P:translation"/>
    <property type="evidence" value="ECO:0007669"/>
    <property type="project" value="InterPro"/>
</dbReference>
<evidence type="ECO:0000313" key="7">
    <source>
        <dbReference type="EMBL" id="PIP87266.1"/>
    </source>
</evidence>
<dbReference type="FunFam" id="3.30.230.10:FF:000001">
    <property type="entry name" value="30S ribosomal protein S9"/>
    <property type="match status" value="1"/>
</dbReference>
<dbReference type="PANTHER" id="PTHR21569">
    <property type="entry name" value="RIBOSOMAL PROTEIN S9"/>
    <property type="match status" value="1"/>
</dbReference>
<dbReference type="InterPro" id="IPR023035">
    <property type="entry name" value="Ribosomal_uS9_bac/plastid"/>
</dbReference>
<keyword evidence="2 4" id="KW-0689">Ribosomal protein</keyword>
<dbReference type="PANTHER" id="PTHR21569:SF1">
    <property type="entry name" value="SMALL RIBOSOMAL SUBUNIT PROTEIN US9M"/>
    <property type="match status" value="1"/>
</dbReference>
<dbReference type="Pfam" id="PF00380">
    <property type="entry name" value="Ribosomal_S9"/>
    <property type="match status" value="1"/>
</dbReference>
<evidence type="ECO:0000256" key="3">
    <source>
        <dbReference type="ARBA" id="ARBA00023274"/>
    </source>
</evidence>
<dbReference type="GO" id="GO:0003735">
    <property type="term" value="F:structural constituent of ribosome"/>
    <property type="evidence" value="ECO:0007669"/>
    <property type="project" value="InterPro"/>
</dbReference>
<organism evidence="7 8">
    <name type="scientific">Candidatus Campbellbacteria bacterium CG22_combo_CG10-13_8_21_14_all_36_13</name>
    <dbReference type="NCBI Taxonomy" id="1974529"/>
    <lineage>
        <taxon>Bacteria</taxon>
        <taxon>Candidatus Campbelliibacteriota</taxon>
    </lineage>
</organism>
<dbReference type="NCBIfam" id="NF001099">
    <property type="entry name" value="PRK00132.1"/>
    <property type="match status" value="1"/>
</dbReference>
<comment type="caution">
    <text evidence="7">The sequence shown here is derived from an EMBL/GenBank/DDBJ whole genome shotgun (WGS) entry which is preliminary data.</text>
</comment>
<gene>
    <name evidence="7" type="ORF">COW81_01255</name>
</gene>
<proteinExistence type="inferred from homology"/>
<dbReference type="InterPro" id="IPR020568">
    <property type="entry name" value="Ribosomal_Su5_D2-typ_SF"/>
</dbReference>
<dbReference type="PROSITE" id="PS00360">
    <property type="entry name" value="RIBOSOMAL_S9"/>
    <property type="match status" value="1"/>
</dbReference>
<name>A0A2H0DYL2_9BACT</name>
<sequence>MATKKESKDKYVEGIGRRKTSTARVRLTEGGAKHVVVVNDQKVDEYFKTDDQRKTAIEALNKIDGAVHYQVSAKVSGGGHSSQAEAVRHGISRALVLINQESRKPLKKVGFLKRDPRIKERKKPGLKKARKRPAWSKR</sequence>
<dbReference type="InterPro" id="IPR000754">
    <property type="entry name" value="Ribosomal_uS9"/>
</dbReference>
<reference evidence="7 8" key="1">
    <citation type="submission" date="2017-09" db="EMBL/GenBank/DDBJ databases">
        <title>Depth-based differentiation of microbial function through sediment-hosted aquifers and enrichment of novel symbionts in the deep terrestrial subsurface.</title>
        <authorList>
            <person name="Probst A.J."/>
            <person name="Ladd B."/>
            <person name="Jarett J.K."/>
            <person name="Geller-Mcgrath D.E."/>
            <person name="Sieber C.M."/>
            <person name="Emerson J.B."/>
            <person name="Anantharaman K."/>
            <person name="Thomas B.C."/>
            <person name="Malmstrom R."/>
            <person name="Stieglmeier M."/>
            <person name="Klingl A."/>
            <person name="Woyke T."/>
            <person name="Ryan C.M."/>
            <person name="Banfield J.F."/>
        </authorList>
    </citation>
    <scope>NUCLEOTIDE SEQUENCE [LARGE SCALE GENOMIC DNA]</scope>
    <source>
        <strain evidence="7">CG22_combo_CG10-13_8_21_14_all_36_13</strain>
    </source>
</reference>
<evidence type="ECO:0000256" key="6">
    <source>
        <dbReference type="SAM" id="MobiDB-lite"/>
    </source>
</evidence>
<protein>
    <recommendedName>
        <fullName evidence="5">30S ribosomal protein S9</fullName>
    </recommendedName>
</protein>
<evidence type="ECO:0000313" key="8">
    <source>
        <dbReference type="Proteomes" id="UP000231143"/>
    </source>
</evidence>